<dbReference type="CDD" id="cd05402">
    <property type="entry name" value="NT_PAP_TUTase"/>
    <property type="match status" value="1"/>
</dbReference>
<evidence type="ECO:0000313" key="10">
    <source>
        <dbReference type="Proteomes" id="UP000594262"/>
    </source>
</evidence>
<dbReference type="Pfam" id="PF00098">
    <property type="entry name" value="zf-CCHC"/>
    <property type="match status" value="2"/>
</dbReference>
<dbReference type="PANTHER" id="PTHR12271">
    <property type="entry name" value="POLY A POLYMERASE CID PAP -RELATED"/>
    <property type="match status" value="1"/>
</dbReference>
<feature type="compositionally biased region" description="Polar residues" evidence="7">
    <location>
        <begin position="1489"/>
        <end position="1506"/>
    </location>
</feature>
<dbReference type="Proteomes" id="UP000594262">
    <property type="component" value="Unplaced"/>
</dbReference>
<dbReference type="GO" id="GO:0031123">
    <property type="term" value="P:RNA 3'-end processing"/>
    <property type="evidence" value="ECO:0007669"/>
    <property type="project" value="TreeGrafter"/>
</dbReference>
<feature type="compositionally biased region" description="Basic residues" evidence="7">
    <location>
        <begin position="1387"/>
        <end position="1396"/>
    </location>
</feature>
<dbReference type="GO" id="GO:0008270">
    <property type="term" value="F:zinc ion binding"/>
    <property type="evidence" value="ECO:0007669"/>
    <property type="project" value="UniProtKB-KW"/>
</dbReference>
<keyword evidence="3" id="KW-0808">Transferase</keyword>
<dbReference type="RefSeq" id="XP_066916356.1">
    <property type="nucleotide sequence ID" value="XM_067060255.1"/>
</dbReference>
<accession>A0A7M5WQK2</accession>
<feature type="compositionally biased region" description="Basic and acidic residues" evidence="7">
    <location>
        <begin position="1102"/>
        <end position="1146"/>
    </location>
</feature>
<dbReference type="PROSITE" id="PS50158">
    <property type="entry name" value="ZF_CCHC"/>
    <property type="match status" value="4"/>
</dbReference>
<feature type="domain" description="CCHC-type" evidence="8">
    <location>
        <begin position="1149"/>
        <end position="1165"/>
    </location>
</feature>
<feature type="compositionally biased region" description="Basic and acidic residues" evidence="7">
    <location>
        <begin position="1226"/>
        <end position="1238"/>
    </location>
</feature>
<feature type="compositionally biased region" description="Basic and acidic residues" evidence="7">
    <location>
        <begin position="1159"/>
        <end position="1176"/>
    </location>
</feature>
<keyword evidence="6" id="KW-0863">Zinc-finger</keyword>
<dbReference type="Gene3D" id="3.30.460.10">
    <property type="entry name" value="Beta Polymerase, domain 2"/>
    <property type="match status" value="2"/>
</dbReference>
<proteinExistence type="predicted"/>
<dbReference type="Pfam" id="PF19088">
    <property type="entry name" value="TUTase"/>
    <property type="match status" value="1"/>
</dbReference>
<dbReference type="InterPro" id="IPR045100">
    <property type="entry name" value="TUT4/7_NTP_transf"/>
</dbReference>
<feature type="region of interest" description="Disordered" evidence="7">
    <location>
        <begin position="427"/>
        <end position="457"/>
    </location>
</feature>
<dbReference type="GeneID" id="136803513"/>
<dbReference type="GO" id="GO:0050265">
    <property type="term" value="F:RNA uridylyltransferase activity"/>
    <property type="evidence" value="ECO:0007669"/>
    <property type="project" value="TreeGrafter"/>
</dbReference>
<evidence type="ECO:0000256" key="7">
    <source>
        <dbReference type="SAM" id="MobiDB-lite"/>
    </source>
</evidence>
<dbReference type="Gene3D" id="1.10.1410.10">
    <property type="match status" value="2"/>
</dbReference>
<evidence type="ECO:0000256" key="6">
    <source>
        <dbReference type="PROSITE-ProRule" id="PRU00047"/>
    </source>
</evidence>
<comment type="cofactor">
    <cofactor evidence="1">
        <name>Mn(2+)</name>
        <dbReference type="ChEBI" id="CHEBI:29035"/>
    </cofactor>
</comment>
<dbReference type="InterPro" id="IPR036875">
    <property type="entry name" value="Znf_CCHC_sf"/>
</dbReference>
<dbReference type="InterPro" id="IPR054708">
    <property type="entry name" value="MTPAP-like_central"/>
</dbReference>
<keyword evidence="4" id="KW-0479">Metal-binding</keyword>
<evidence type="ECO:0000256" key="4">
    <source>
        <dbReference type="ARBA" id="ARBA00022723"/>
    </source>
</evidence>
<keyword evidence="6" id="KW-0862">Zinc</keyword>
<dbReference type="OrthoDB" id="407432at2759"/>
<dbReference type="SUPFAM" id="SSF57756">
    <property type="entry name" value="Retrovirus zinc finger-like domains"/>
    <property type="match status" value="1"/>
</dbReference>
<dbReference type="InterPro" id="IPR043519">
    <property type="entry name" value="NT_sf"/>
</dbReference>
<feature type="region of interest" description="Disordered" evidence="7">
    <location>
        <begin position="1208"/>
        <end position="1288"/>
    </location>
</feature>
<feature type="domain" description="CCHC-type" evidence="8">
    <location>
        <begin position="1078"/>
        <end position="1093"/>
    </location>
</feature>
<dbReference type="PANTHER" id="PTHR12271:SF66">
    <property type="entry name" value="TERMINAL URIDYLYLTRANSFERASE TAILOR"/>
    <property type="match status" value="1"/>
</dbReference>
<evidence type="ECO:0000256" key="1">
    <source>
        <dbReference type="ARBA" id="ARBA00001936"/>
    </source>
</evidence>
<evidence type="ECO:0000313" key="9">
    <source>
        <dbReference type="EnsemblMetazoa" id="CLYHEMP002282.1"/>
    </source>
</evidence>
<protein>
    <recommendedName>
        <fullName evidence="8">CCHC-type domain-containing protein</fullName>
    </recommendedName>
</protein>
<sequence>MGRKFIYEPNTKGYEEIKKNHFIICFDPQVEPYRQHFLCCVCNKIITRFIECLSHCNSSKHKKEVAGKWRKLQSFACQKCHTQAQLSNFTAFCQWTVLKNNQALTKEDHNIRLEILKRVGKTLHNAGLKGASVSLYGSSDTLLGFKYSDVNLHITLKNFNKLDPELGVTDVSSLFWHSHEALSKSDQFSDFEQHFARKYAEFIFKDKESGCTCTVKLQVDPLLKSHDLIKKYVTMDERVNELFMLIKTWCKTIGVCNREAGGIPSFNLLLLTLHYLQQTNPPVIPVIKTGNVVDLNERVIIDAAQEKNFCIDPHKVPSWKSENTEDVGKLWLGWMRFYISEFSRKALVVNIRQHTPLSRSHKEFASRRFAIEDPYNLKENISKYASNAVVGYFLDSIEVSYKYFTSYCQCKGPRLRDYEIFDQWNKAPSKGKVEPDTRNERSHKEPQETSDESDSLKKRVRYVSTEDSGGDVDDDVIFESGSEAEESEDDAEVGGKEEEDFVKIPANEKENENENENENDETSQQQTSSSEGDFVKITSTDQTDTNADTDKANEPLSPPSEEGSSVESFVEVDGNSSSSLLEAPKQSLQMPEDEMVSVISDAIGEIVEPTKTQDIQDTELNEIVEKIINLPLDDNDANENRDTSKPENVPISSDSGKTGSRQNSCTQEIMKYEFKVKHLRPKMAVPLYCRECCQDGHTFKDCPHLNVDVPTLPAMTGDFLKKVDEVCLGVMSDMELKPHEFEIRMKVLQELEAYLKLNYKKDCQLVLFGSSVNGFGSSGSDLDICLLFKSNQEQPPDVDSVDVIKHVQKALERQAQYHKVYAIKTSKVPIVKFCVNVHPKQELEGDISFYNTLAIHNSTMLSTYALIDYRVRALGYCLKVFAKRCEIGDASRGSLSSYAYILLLLFYLQRCSPPVIPVLQELYDRTDEKKPERMVEGCNTWFFNDVPSLKEKWDGVGKNTQSTGELFIGFFRFYIEEFDFLKLVVAPKQTKPLYKYEKSWNSAIIAIEDPFLLRHNLGAGISRNMFHFIRQCFIKARSHFGDSTRSVPNTKNVKVLQDNFFNPHVILGDERVPTNRLCRRCGRIGHIAANCAEKVAIDRDRRRVNSENEQLEDNKQKHQHQPQDIRDIRDRNDDGGDPQTPKDKSRFYKCPNCRQQGHRRQDCPKKRGGRGDRADPNDMVCYHCNKKGHQKRSCPEYERTCHECGEKGHVKSKCPRLKNQSGYSSDEGRHIPRGKSFEDSPIIDRPSIRSQQPTHPQSAPQLKLQMPARPPTPKSSLTPDRSMPNMQFPQMSPVTPISYTHQQLNDLFKPLENKGVGGTGIFPPNSKFVPPQNMPNTQGSQPFQHMAQQVNNQQGNFDFKMFANRFNETRKQSPQQAPVGTPPPPQHHQHQSRHRGATGYQDPSIRFSSPQGGHQHNRKQQPPIGHQHGSHSNNKRNNGHRHPGNKPTTALEHELDLFLDRNNTPTRENVRRTLYDDEYPTLDDRPNPGMQQQRSRNNSGNYPHRR</sequence>
<evidence type="ECO:0000259" key="8">
    <source>
        <dbReference type="PROSITE" id="PS50158"/>
    </source>
</evidence>
<evidence type="ECO:0000256" key="5">
    <source>
        <dbReference type="ARBA" id="ARBA00022842"/>
    </source>
</evidence>
<feature type="region of interest" description="Disordered" evidence="7">
    <location>
        <begin position="633"/>
        <end position="663"/>
    </location>
</feature>
<feature type="region of interest" description="Disordered" evidence="7">
    <location>
        <begin position="1369"/>
        <end position="1506"/>
    </location>
</feature>
<dbReference type="Gene3D" id="4.10.60.10">
    <property type="entry name" value="Zinc finger, CCHC-type"/>
    <property type="match status" value="2"/>
</dbReference>
<dbReference type="InterPro" id="IPR002058">
    <property type="entry name" value="PAP_assoc"/>
</dbReference>
<feature type="region of interest" description="Disordered" evidence="7">
    <location>
        <begin position="1102"/>
        <end position="1178"/>
    </location>
</feature>
<feature type="region of interest" description="Disordered" evidence="7">
    <location>
        <begin position="481"/>
        <end position="591"/>
    </location>
</feature>
<feature type="compositionally biased region" description="Polar residues" evidence="7">
    <location>
        <begin position="537"/>
        <end position="546"/>
    </location>
</feature>
<dbReference type="Pfam" id="PF03828">
    <property type="entry name" value="PAP_assoc"/>
    <property type="match status" value="2"/>
</dbReference>
<organism evidence="9 10">
    <name type="scientific">Clytia hemisphaerica</name>
    <dbReference type="NCBI Taxonomy" id="252671"/>
    <lineage>
        <taxon>Eukaryota</taxon>
        <taxon>Metazoa</taxon>
        <taxon>Cnidaria</taxon>
        <taxon>Hydrozoa</taxon>
        <taxon>Hydroidolina</taxon>
        <taxon>Leptothecata</taxon>
        <taxon>Obeliida</taxon>
        <taxon>Clytiidae</taxon>
        <taxon>Clytia</taxon>
    </lineage>
</organism>
<feature type="domain" description="CCHC-type" evidence="8">
    <location>
        <begin position="1201"/>
        <end position="1216"/>
    </location>
</feature>
<dbReference type="EnsemblMetazoa" id="CLYHEMT002282.1">
    <property type="protein sequence ID" value="CLYHEMP002282.1"/>
    <property type="gene ID" value="CLYHEMG002282"/>
</dbReference>
<dbReference type="GO" id="GO:0003676">
    <property type="term" value="F:nucleic acid binding"/>
    <property type="evidence" value="ECO:0007669"/>
    <property type="project" value="InterPro"/>
</dbReference>
<evidence type="ECO:0000256" key="3">
    <source>
        <dbReference type="ARBA" id="ARBA00022679"/>
    </source>
</evidence>
<keyword evidence="10" id="KW-1185">Reference proteome</keyword>
<feature type="domain" description="CCHC-type" evidence="8">
    <location>
        <begin position="1181"/>
        <end position="1196"/>
    </location>
</feature>
<dbReference type="Pfam" id="PF22600">
    <property type="entry name" value="MTPAP-like_central"/>
    <property type="match status" value="1"/>
</dbReference>
<name>A0A7M5WQK2_9CNID</name>
<feature type="compositionally biased region" description="Basic and acidic residues" evidence="7">
    <location>
        <begin position="431"/>
        <end position="447"/>
    </location>
</feature>
<dbReference type="InterPro" id="IPR001878">
    <property type="entry name" value="Znf_CCHC"/>
</dbReference>
<feature type="compositionally biased region" description="Low complexity" evidence="7">
    <location>
        <begin position="559"/>
        <end position="572"/>
    </location>
</feature>
<feature type="compositionally biased region" description="Acidic residues" evidence="7">
    <location>
        <begin position="481"/>
        <end position="500"/>
    </location>
</feature>
<dbReference type="SMART" id="SM00343">
    <property type="entry name" value="ZnF_C2HC"/>
    <property type="match status" value="5"/>
</dbReference>
<feature type="compositionally biased region" description="Polar residues" evidence="7">
    <location>
        <begin position="1248"/>
        <end position="1260"/>
    </location>
</feature>
<dbReference type="SUPFAM" id="SSF81631">
    <property type="entry name" value="PAP/OAS1 substrate-binding domain"/>
    <property type="match status" value="2"/>
</dbReference>
<feature type="compositionally biased region" description="Basic residues" evidence="7">
    <location>
        <begin position="1433"/>
        <end position="1444"/>
    </location>
</feature>
<evidence type="ECO:0000256" key="2">
    <source>
        <dbReference type="ARBA" id="ARBA00001946"/>
    </source>
</evidence>
<keyword evidence="5" id="KW-0460">Magnesium</keyword>
<reference evidence="9" key="1">
    <citation type="submission" date="2021-01" db="UniProtKB">
        <authorList>
            <consortium name="EnsemblMetazoa"/>
        </authorList>
    </citation>
    <scope>IDENTIFICATION</scope>
</reference>
<dbReference type="SUPFAM" id="SSF81301">
    <property type="entry name" value="Nucleotidyltransferase"/>
    <property type="match status" value="1"/>
</dbReference>
<comment type="cofactor">
    <cofactor evidence="2">
        <name>Mg(2+)</name>
        <dbReference type="ChEBI" id="CHEBI:18420"/>
    </cofactor>
</comment>
<feature type="compositionally biased region" description="Polar residues" evidence="7">
    <location>
        <begin position="650"/>
        <end position="663"/>
    </location>
</feature>
<feature type="compositionally biased region" description="Polar residues" evidence="7">
    <location>
        <begin position="1274"/>
        <end position="1288"/>
    </location>
</feature>